<dbReference type="InterPro" id="IPR019920">
    <property type="entry name" value="F420-binding_dom_put"/>
</dbReference>
<dbReference type="Gene3D" id="2.30.110.10">
    <property type="entry name" value="Electron Transport, Fmn-binding Protein, Chain A"/>
    <property type="match status" value="1"/>
</dbReference>
<organism evidence="3 4">
    <name type="scientific">Agromyces seonyuensis</name>
    <dbReference type="NCBI Taxonomy" id="2662446"/>
    <lineage>
        <taxon>Bacteria</taxon>
        <taxon>Bacillati</taxon>
        <taxon>Actinomycetota</taxon>
        <taxon>Actinomycetes</taxon>
        <taxon>Micrococcales</taxon>
        <taxon>Microbacteriaceae</taxon>
        <taxon>Agromyces</taxon>
    </lineage>
</organism>
<keyword evidence="1" id="KW-0560">Oxidoreductase</keyword>
<proteinExistence type="predicted"/>
<gene>
    <name evidence="3" type="ORF">GB864_06415</name>
</gene>
<evidence type="ECO:0000259" key="2">
    <source>
        <dbReference type="Pfam" id="PF01243"/>
    </source>
</evidence>
<dbReference type="AlphaFoldDB" id="A0A6I4NVQ6"/>
<evidence type="ECO:0000256" key="1">
    <source>
        <dbReference type="ARBA" id="ARBA00023002"/>
    </source>
</evidence>
<comment type="caution">
    <text evidence="3">The sequence shown here is derived from an EMBL/GenBank/DDBJ whole genome shotgun (WGS) entry which is preliminary data.</text>
</comment>
<accession>A0A6I4NVQ6</accession>
<evidence type="ECO:0000313" key="3">
    <source>
        <dbReference type="EMBL" id="MWB98181.1"/>
    </source>
</evidence>
<dbReference type="NCBIfam" id="TIGR03618">
    <property type="entry name" value="Rv1155_F420"/>
    <property type="match status" value="1"/>
</dbReference>
<dbReference type="EMBL" id="WSTA01000021">
    <property type="protein sequence ID" value="MWB98181.1"/>
    <property type="molecule type" value="Genomic_DNA"/>
</dbReference>
<dbReference type="PANTHER" id="PTHR35176:SF1">
    <property type="entry name" value="F420H(2)-DEPENDENT BILIVERDIN REDUCTASE"/>
    <property type="match status" value="1"/>
</dbReference>
<feature type="domain" description="Pyridoxamine 5'-phosphate oxidase N-terminal" evidence="2">
    <location>
        <begin position="7"/>
        <end position="123"/>
    </location>
</feature>
<dbReference type="Proteomes" id="UP000438182">
    <property type="component" value="Unassembled WGS sequence"/>
</dbReference>
<evidence type="ECO:0000313" key="4">
    <source>
        <dbReference type="Proteomes" id="UP000438182"/>
    </source>
</evidence>
<dbReference type="RefSeq" id="WP_160423524.1">
    <property type="nucleotide sequence ID" value="NZ_WSTA01000021.1"/>
</dbReference>
<dbReference type="PANTHER" id="PTHR35176">
    <property type="entry name" value="HEME OXYGENASE HI_0854-RELATED"/>
    <property type="match status" value="1"/>
</dbReference>
<dbReference type="GO" id="GO:0070967">
    <property type="term" value="F:coenzyme F420 binding"/>
    <property type="evidence" value="ECO:0007669"/>
    <property type="project" value="TreeGrafter"/>
</dbReference>
<dbReference type="SUPFAM" id="SSF50475">
    <property type="entry name" value="FMN-binding split barrel"/>
    <property type="match status" value="1"/>
</dbReference>
<dbReference type="Pfam" id="PF01243">
    <property type="entry name" value="PNPOx_N"/>
    <property type="match status" value="1"/>
</dbReference>
<keyword evidence="4" id="KW-1185">Reference proteome</keyword>
<protein>
    <submittedName>
        <fullName evidence="3">TIGR03618 family F420-dependent PPOX class oxidoreductase</fullName>
    </submittedName>
</protein>
<dbReference type="GO" id="GO:0005829">
    <property type="term" value="C:cytosol"/>
    <property type="evidence" value="ECO:0007669"/>
    <property type="project" value="TreeGrafter"/>
</dbReference>
<dbReference type="InterPro" id="IPR052019">
    <property type="entry name" value="F420H2_bilvrd_red/Heme_oxyg"/>
</dbReference>
<sequence length="131" mass="14138">MTSPVQLTDAGRAFLDEYHLATLSTMGRDGGVHVVAVGFTLGEDGYVRIITNDGSQKVVNVERDDRATVAQVAGPAWLSIAGRAEIERDPAAVAHAVELYANRYRQPRENPNRVVIRIAPTKVMGSPGLRA</sequence>
<reference evidence="3 4" key="1">
    <citation type="submission" date="2019-12" db="EMBL/GenBank/DDBJ databases">
        <authorList>
            <person name="Kim Y.S."/>
        </authorList>
    </citation>
    <scope>NUCLEOTIDE SEQUENCE [LARGE SCALE GENOMIC DNA]</scope>
    <source>
        <strain evidence="3 4">MMS17-SY077</strain>
    </source>
</reference>
<dbReference type="GO" id="GO:0016627">
    <property type="term" value="F:oxidoreductase activity, acting on the CH-CH group of donors"/>
    <property type="evidence" value="ECO:0007669"/>
    <property type="project" value="TreeGrafter"/>
</dbReference>
<name>A0A6I4NVQ6_9MICO</name>
<dbReference type="InterPro" id="IPR012349">
    <property type="entry name" value="Split_barrel_FMN-bd"/>
</dbReference>
<dbReference type="InterPro" id="IPR011576">
    <property type="entry name" value="Pyridox_Oxase_N"/>
</dbReference>